<dbReference type="Pfam" id="PF01594">
    <property type="entry name" value="AI-2E_transport"/>
    <property type="match status" value="1"/>
</dbReference>
<keyword evidence="10" id="KW-1185">Reference proteome</keyword>
<keyword evidence="3" id="KW-0813">Transport</keyword>
<protein>
    <submittedName>
        <fullName evidence="9">AI-2E family transporter</fullName>
    </submittedName>
</protein>
<evidence type="ECO:0000256" key="8">
    <source>
        <dbReference type="SAM" id="Phobius"/>
    </source>
</evidence>
<evidence type="ECO:0000256" key="6">
    <source>
        <dbReference type="ARBA" id="ARBA00022989"/>
    </source>
</evidence>
<feature type="transmembrane region" description="Helical" evidence="8">
    <location>
        <begin position="303"/>
        <end position="334"/>
    </location>
</feature>
<evidence type="ECO:0000256" key="5">
    <source>
        <dbReference type="ARBA" id="ARBA00022692"/>
    </source>
</evidence>
<keyword evidence="6 8" id="KW-1133">Transmembrane helix</keyword>
<comment type="similarity">
    <text evidence="2">Belongs to the autoinducer-2 exporter (AI-2E) (TC 2.A.86) family.</text>
</comment>
<evidence type="ECO:0000256" key="2">
    <source>
        <dbReference type="ARBA" id="ARBA00009773"/>
    </source>
</evidence>
<evidence type="ECO:0000256" key="3">
    <source>
        <dbReference type="ARBA" id="ARBA00022448"/>
    </source>
</evidence>
<evidence type="ECO:0000313" key="9">
    <source>
        <dbReference type="EMBL" id="MDQ7247470.1"/>
    </source>
</evidence>
<dbReference type="RefSeq" id="WP_379954871.1">
    <property type="nucleotide sequence ID" value="NZ_JAUYVI010000002.1"/>
</dbReference>
<gene>
    <name evidence="9" type="ORF">Q8A70_07315</name>
</gene>
<comment type="subcellular location">
    <subcellularLocation>
        <location evidence="1">Cell membrane</location>
        <topology evidence="1">Multi-pass membrane protein</topology>
    </subcellularLocation>
</comment>
<evidence type="ECO:0000313" key="10">
    <source>
        <dbReference type="Proteomes" id="UP001230156"/>
    </source>
</evidence>
<dbReference type="PANTHER" id="PTHR21716">
    <property type="entry name" value="TRANSMEMBRANE PROTEIN"/>
    <property type="match status" value="1"/>
</dbReference>
<comment type="caution">
    <text evidence="9">The sequence shown here is derived from an EMBL/GenBank/DDBJ whole genome shotgun (WGS) entry which is preliminary data.</text>
</comment>
<feature type="transmembrane region" description="Helical" evidence="8">
    <location>
        <begin position="60"/>
        <end position="81"/>
    </location>
</feature>
<feature type="transmembrane region" description="Helical" evidence="8">
    <location>
        <begin position="149"/>
        <end position="168"/>
    </location>
</feature>
<sequence>MTTSQQIRFWLIGLVVALIAVYLLRAILLPFVAGMAIAYFLDPACDKLEKWMSRTVATSVVTLVFALLIVLASVLIVPLLIDQLSQFLTALPDLFNRAHAKLLPYYASLQQRFGLPDLTELADMARTRMGSGLTWIGQTLLNVAQGGVAIANLLSLIFITPVVTFYLLRDWDRIVTQIDGLLPRQHAAIIRGQGREIDRTLAGFARGQATVCLVLATYYATALMIVGLPFGLVVGIAAGLLTFVPYLGAIGGFIIAMAIALINFDTWTGVIAVAAIFGVGQIMEGNVLTPKLVGDRVGLHPVWVIFALLAGGTLFGFLGLLLAVPTAAGIGVLVRFALSRYLVSPVYLGRAKAASAPVPPLVGIDRPEAE</sequence>
<proteinExistence type="inferred from homology"/>
<feature type="transmembrane region" description="Helical" evidence="8">
    <location>
        <begin position="236"/>
        <end position="259"/>
    </location>
</feature>
<keyword evidence="5 8" id="KW-0812">Transmembrane</keyword>
<dbReference type="PANTHER" id="PTHR21716:SF53">
    <property type="entry name" value="PERMEASE PERM-RELATED"/>
    <property type="match status" value="1"/>
</dbReference>
<keyword evidence="7 8" id="KW-0472">Membrane</keyword>
<feature type="transmembrane region" description="Helical" evidence="8">
    <location>
        <begin position="12"/>
        <end position="40"/>
    </location>
</feature>
<evidence type="ECO:0000256" key="7">
    <source>
        <dbReference type="ARBA" id="ARBA00023136"/>
    </source>
</evidence>
<name>A0ABU0YJZ6_9PROT</name>
<dbReference type="EMBL" id="JAUYVI010000002">
    <property type="protein sequence ID" value="MDQ7247470.1"/>
    <property type="molecule type" value="Genomic_DNA"/>
</dbReference>
<feature type="transmembrane region" description="Helical" evidence="8">
    <location>
        <begin position="266"/>
        <end position="283"/>
    </location>
</feature>
<dbReference type="Proteomes" id="UP001230156">
    <property type="component" value="Unassembled WGS sequence"/>
</dbReference>
<feature type="transmembrane region" description="Helical" evidence="8">
    <location>
        <begin position="209"/>
        <end position="230"/>
    </location>
</feature>
<organism evidence="9 10">
    <name type="scientific">Dongia sedimenti</name>
    <dbReference type="NCBI Taxonomy" id="3064282"/>
    <lineage>
        <taxon>Bacteria</taxon>
        <taxon>Pseudomonadati</taxon>
        <taxon>Pseudomonadota</taxon>
        <taxon>Alphaproteobacteria</taxon>
        <taxon>Rhodospirillales</taxon>
        <taxon>Dongiaceae</taxon>
        <taxon>Dongia</taxon>
    </lineage>
</organism>
<accession>A0ABU0YJZ6</accession>
<reference evidence="10" key="1">
    <citation type="submission" date="2023-08" db="EMBL/GenBank/DDBJ databases">
        <title>Rhodospirillaceae gen. nov., a novel taxon isolated from the Yangtze River Yuezi River estuary sludge.</title>
        <authorList>
            <person name="Ruan L."/>
        </authorList>
    </citation>
    <scope>NUCLEOTIDE SEQUENCE [LARGE SCALE GENOMIC DNA]</scope>
    <source>
        <strain evidence="10">R-7</strain>
    </source>
</reference>
<keyword evidence="4" id="KW-1003">Cell membrane</keyword>
<evidence type="ECO:0000256" key="1">
    <source>
        <dbReference type="ARBA" id="ARBA00004651"/>
    </source>
</evidence>
<dbReference type="InterPro" id="IPR002549">
    <property type="entry name" value="AI-2E-like"/>
</dbReference>
<evidence type="ECO:0000256" key="4">
    <source>
        <dbReference type="ARBA" id="ARBA00022475"/>
    </source>
</evidence>